<accession>A0A4P2QT47</accession>
<gene>
    <name evidence="1" type="ORF">SOCE836_054330</name>
</gene>
<dbReference type="Proteomes" id="UP000295497">
    <property type="component" value="Chromosome"/>
</dbReference>
<proteinExistence type="predicted"/>
<sequence length="91" mass="9785">MGSSDSTPRCERAGLVELLGRTLGSAAAAEIVDRQGERLGLREPILPLEAAYEVLDSLAAMPGVIGAAACLARTELRVASVRRRLEQRNRR</sequence>
<evidence type="ECO:0000313" key="1">
    <source>
        <dbReference type="EMBL" id="AUX33278.1"/>
    </source>
</evidence>
<dbReference type="AlphaFoldDB" id="A0A4P2QT47"/>
<organism evidence="1 2">
    <name type="scientific">Sorangium cellulosum</name>
    <name type="common">Polyangium cellulosum</name>
    <dbReference type="NCBI Taxonomy" id="56"/>
    <lineage>
        <taxon>Bacteria</taxon>
        <taxon>Pseudomonadati</taxon>
        <taxon>Myxococcota</taxon>
        <taxon>Polyangia</taxon>
        <taxon>Polyangiales</taxon>
        <taxon>Polyangiaceae</taxon>
        <taxon>Sorangium</taxon>
    </lineage>
</organism>
<dbReference type="EMBL" id="CP012672">
    <property type="protein sequence ID" value="AUX33278.1"/>
    <property type="molecule type" value="Genomic_DNA"/>
</dbReference>
<reference evidence="1 2" key="1">
    <citation type="submission" date="2015-09" db="EMBL/GenBank/DDBJ databases">
        <title>Sorangium comparison.</title>
        <authorList>
            <person name="Zaburannyi N."/>
            <person name="Bunk B."/>
            <person name="Overmann J."/>
            <person name="Mueller R."/>
        </authorList>
    </citation>
    <scope>NUCLEOTIDE SEQUENCE [LARGE SCALE GENOMIC DNA]</scope>
    <source>
        <strain evidence="1 2">So ce836</strain>
    </source>
</reference>
<dbReference type="RefSeq" id="WP_129576683.1">
    <property type="nucleotide sequence ID" value="NZ_CP012672.1"/>
</dbReference>
<protein>
    <submittedName>
        <fullName evidence="1">Uncharacterized protein</fullName>
    </submittedName>
</protein>
<name>A0A4P2QT47_SORCE</name>
<evidence type="ECO:0000313" key="2">
    <source>
        <dbReference type="Proteomes" id="UP000295497"/>
    </source>
</evidence>